<reference evidence="11 12" key="1">
    <citation type="journal article" date="2014" name="Genome Announc.">
        <title>Draft genome sequences of eight enterohepatic helicobacter species isolated from both laboratory and wild rodents.</title>
        <authorList>
            <person name="Sheh A."/>
            <person name="Shen Z."/>
            <person name="Fox J.G."/>
        </authorList>
    </citation>
    <scope>NUCLEOTIDE SEQUENCE [LARGE SCALE GENOMIC DNA]</scope>
    <source>
        <strain evidence="11 12">MIT 97-6194</strain>
    </source>
</reference>
<name>A0A347VU35_9HELI</name>
<evidence type="ECO:0000256" key="7">
    <source>
        <dbReference type="ARBA" id="ARBA00023204"/>
    </source>
</evidence>
<dbReference type="Proteomes" id="UP000477070">
    <property type="component" value="Unassembled WGS sequence"/>
</dbReference>
<evidence type="ECO:0000256" key="8">
    <source>
        <dbReference type="ARBA" id="ARBA00049348"/>
    </source>
</evidence>
<evidence type="ECO:0000256" key="3">
    <source>
        <dbReference type="ARBA" id="ARBA00011918"/>
    </source>
</evidence>
<dbReference type="SUPFAM" id="SSF46767">
    <property type="entry name" value="Methylated DNA-protein cysteine methyltransferase, C-terminal domain"/>
    <property type="match status" value="1"/>
</dbReference>
<proteinExistence type="inferred from homology"/>
<evidence type="ECO:0000313" key="13">
    <source>
        <dbReference type="Proteomes" id="UP000477070"/>
    </source>
</evidence>
<reference evidence="11 12" key="2">
    <citation type="journal article" date="2016" name="Infect. Immun.">
        <title>Helicobacter saguini, a Novel Helicobacter Isolated from Cotton-Top Tamarins with Ulcerative Colitis, Has Proinflammatory Properties and Induces Typhlocolitis and Dysplasia in Gnotobiotic IL-10-/- Mice.</title>
        <authorList>
            <person name="Shen Z."/>
            <person name="Mannion A."/>
            <person name="Whary M.T."/>
            <person name="Muthupalani S."/>
            <person name="Sheh A."/>
            <person name="Feng Y."/>
            <person name="Gong G."/>
            <person name="Vandamme P."/>
            <person name="Holcombe H.R."/>
            <person name="Paster B.J."/>
            <person name="Fox J.G."/>
        </authorList>
    </citation>
    <scope>NUCLEOTIDE SEQUENCE [LARGE SCALE GENOMIC DNA]</scope>
    <source>
        <strain evidence="11 12">MIT 97-6194</strain>
    </source>
</reference>
<dbReference type="PANTHER" id="PTHR10815">
    <property type="entry name" value="METHYLATED-DNA--PROTEIN-CYSTEINE METHYLTRANSFERASE"/>
    <property type="match status" value="1"/>
</dbReference>
<comment type="caution">
    <text evidence="11">The sequence shown here is derived from an EMBL/GenBank/DDBJ whole genome shotgun (WGS) entry which is preliminary data.</text>
</comment>
<evidence type="ECO:0000313" key="11">
    <source>
        <dbReference type="EMBL" id="TLD96004.1"/>
    </source>
</evidence>
<keyword evidence="6" id="KW-0227">DNA damage</keyword>
<dbReference type="NCBIfam" id="TIGR00589">
    <property type="entry name" value="ogt"/>
    <property type="match status" value="1"/>
</dbReference>
<evidence type="ECO:0000256" key="5">
    <source>
        <dbReference type="ARBA" id="ARBA00022679"/>
    </source>
</evidence>
<protein>
    <recommendedName>
        <fullName evidence="3">methylated-DNA--[protein]-cysteine S-methyltransferase</fullName>
        <ecNumber evidence="3">2.1.1.63</ecNumber>
    </recommendedName>
</protein>
<evidence type="ECO:0000256" key="2">
    <source>
        <dbReference type="ARBA" id="ARBA00008711"/>
    </source>
</evidence>
<dbReference type="GO" id="GO:0032259">
    <property type="term" value="P:methylation"/>
    <property type="evidence" value="ECO:0007669"/>
    <property type="project" value="UniProtKB-KW"/>
</dbReference>
<sequence length="165" mass="18482">MFSLLELRFLGADSILKSRFINAQNLKENDITKMVIENLHNYLNGETPKYDVPLKPCGADFFKRVWVSVQGIPYGQTRSYKDIAKSISYPKASRAVGVANHKNPILIFIPCHRVIGSNNKLTGYACGLELKTKLLEIEGVKVDKKNLSVESIESNLPKLAFKGIK</sequence>
<evidence type="ECO:0000256" key="6">
    <source>
        <dbReference type="ARBA" id="ARBA00022763"/>
    </source>
</evidence>
<dbReference type="PANTHER" id="PTHR10815:SF5">
    <property type="entry name" value="METHYLATED-DNA--PROTEIN-CYSTEINE METHYLTRANSFERASE"/>
    <property type="match status" value="1"/>
</dbReference>
<feature type="domain" description="Methylated-DNA-[protein]-cysteine S-methyltransferase DNA binding" evidence="9">
    <location>
        <begin position="60"/>
        <end position="140"/>
    </location>
</feature>
<evidence type="ECO:0000259" key="9">
    <source>
        <dbReference type="Pfam" id="PF01035"/>
    </source>
</evidence>
<dbReference type="Proteomes" id="UP000029714">
    <property type="component" value="Unassembled WGS sequence"/>
</dbReference>
<dbReference type="EC" id="2.1.1.63" evidence="3"/>
<dbReference type="EMBL" id="QBIU01000001">
    <property type="protein sequence ID" value="MWV68507.1"/>
    <property type="molecule type" value="Genomic_DNA"/>
</dbReference>
<evidence type="ECO:0000256" key="4">
    <source>
        <dbReference type="ARBA" id="ARBA00022603"/>
    </source>
</evidence>
<keyword evidence="4 11" id="KW-0489">Methyltransferase</keyword>
<gene>
    <name evidence="10" type="ORF">DCO61_00280</name>
    <name evidence="11" type="ORF">LS64_000885</name>
</gene>
<comment type="catalytic activity">
    <reaction evidence="8">
        <text>a 6-O-methyl-2'-deoxyguanosine in DNA + L-cysteinyl-[protein] = S-methyl-L-cysteinyl-[protein] + a 2'-deoxyguanosine in DNA</text>
        <dbReference type="Rhea" id="RHEA:24000"/>
        <dbReference type="Rhea" id="RHEA-COMP:10131"/>
        <dbReference type="Rhea" id="RHEA-COMP:10132"/>
        <dbReference type="Rhea" id="RHEA-COMP:11367"/>
        <dbReference type="Rhea" id="RHEA-COMP:11368"/>
        <dbReference type="ChEBI" id="CHEBI:29950"/>
        <dbReference type="ChEBI" id="CHEBI:82612"/>
        <dbReference type="ChEBI" id="CHEBI:85445"/>
        <dbReference type="ChEBI" id="CHEBI:85448"/>
        <dbReference type="EC" id="2.1.1.63"/>
    </reaction>
</comment>
<dbReference type="PROSITE" id="PS00374">
    <property type="entry name" value="MGMT"/>
    <property type="match status" value="1"/>
</dbReference>
<dbReference type="CDD" id="cd06445">
    <property type="entry name" value="ATase"/>
    <property type="match status" value="1"/>
</dbReference>
<comment type="catalytic activity">
    <reaction evidence="1">
        <text>a 4-O-methyl-thymidine in DNA + L-cysteinyl-[protein] = a thymidine in DNA + S-methyl-L-cysteinyl-[protein]</text>
        <dbReference type="Rhea" id="RHEA:53428"/>
        <dbReference type="Rhea" id="RHEA-COMP:10131"/>
        <dbReference type="Rhea" id="RHEA-COMP:10132"/>
        <dbReference type="Rhea" id="RHEA-COMP:13555"/>
        <dbReference type="Rhea" id="RHEA-COMP:13556"/>
        <dbReference type="ChEBI" id="CHEBI:29950"/>
        <dbReference type="ChEBI" id="CHEBI:82612"/>
        <dbReference type="ChEBI" id="CHEBI:137386"/>
        <dbReference type="ChEBI" id="CHEBI:137387"/>
        <dbReference type="EC" id="2.1.1.63"/>
    </reaction>
</comment>
<dbReference type="InterPro" id="IPR036388">
    <property type="entry name" value="WH-like_DNA-bd_sf"/>
</dbReference>
<reference evidence="10 13" key="4">
    <citation type="submission" date="2019-12" db="EMBL/GenBank/DDBJ databases">
        <title>Multi-Generational Helicobacter saguini Isolates.</title>
        <authorList>
            <person name="Mannion A."/>
            <person name="Shen Z."/>
            <person name="Fox J.G."/>
        </authorList>
    </citation>
    <scope>NUCLEOTIDE SEQUENCE [LARGE SCALE GENOMIC DNA]</scope>
    <source>
        <strain evidence="10">16-048</strain>
        <strain evidence="13">16-048 (F4)</strain>
    </source>
</reference>
<keyword evidence="5 11" id="KW-0808">Transferase</keyword>
<keyword evidence="7" id="KW-0234">DNA repair</keyword>
<reference evidence="11" key="3">
    <citation type="submission" date="2018-04" db="EMBL/GenBank/DDBJ databases">
        <authorList>
            <person name="Sheh A."/>
            <person name="Shen Z."/>
            <person name="Mannion A.J."/>
            <person name="Fox J.G."/>
        </authorList>
    </citation>
    <scope>NUCLEOTIDE SEQUENCE</scope>
    <source>
        <strain evidence="11">MIT 97-6194</strain>
    </source>
</reference>
<dbReference type="FunFam" id="1.10.10.10:FF:000214">
    <property type="entry name" value="Methylated-DNA--protein-cysteine methyltransferase"/>
    <property type="match status" value="1"/>
</dbReference>
<dbReference type="GO" id="GO:0003908">
    <property type="term" value="F:methylated-DNA-[protein]-cysteine S-methyltransferase activity"/>
    <property type="evidence" value="ECO:0007669"/>
    <property type="project" value="UniProtKB-EC"/>
</dbReference>
<accession>A0A347VU35</accession>
<dbReference type="InterPro" id="IPR036217">
    <property type="entry name" value="MethylDNA_cys_MeTrfase_DNAb"/>
</dbReference>
<comment type="similarity">
    <text evidence="2">Belongs to the MGMT family.</text>
</comment>
<dbReference type="InterPro" id="IPR001497">
    <property type="entry name" value="MethylDNA_cys_MeTrfase_AS"/>
</dbReference>
<dbReference type="GO" id="GO:0006281">
    <property type="term" value="P:DNA repair"/>
    <property type="evidence" value="ECO:0007669"/>
    <property type="project" value="UniProtKB-KW"/>
</dbReference>
<evidence type="ECO:0000256" key="1">
    <source>
        <dbReference type="ARBA" id="ARBA00001286"/>
    </source>
</evidence>
<evidence type="ECO:0000313" key="10">
    <source>
        <dbReference type="EMBL" id="MWV68507.1"/>
    </source>
</evidence>
<evidence type="ECO:0000313" key="12">
    <source>
        <dbReference type="Proteomes" id="UP000029714"/>
    </source>
</evidence>
<dbReference type="InterPro" id="IPR014048">
    <property type="entry name" value="MethylDNA_cys_MeTrfase_DNA-bd"/>
</dbReference>
<dbReference type="EMBL" id="JRMP02000001">
    <property type="protein sequence ID" value="TLD96004.1"/>
    <property type="molecule type" value="Genomic_DNA"/>
</dbReference>
<dbReference type="OrthoDB" id="9802228at2"/>
<organism evidence="11 12">
    <name type="scientific">Helicobacter saguini</name>
    <dbReference type="NCBI Taxonomy" id="1548018"/>
    <lineage>
        <taxon>Bacteria</taxon>
        <taxon>Pseudomonadati</taxon>
        <taxon>Campylobacterota</taxon>
        <taxon>Epsilonproteobacteria</taxon>
        <taxon>Campylobacterales</taxon>
        <taxon>Helicobacteraceae</taxon>
        <taxon>Helicobacter</taxon>
    </lineage>
</organism>
<dbReference type="Pfam" id="PF01035">
    <property type="entry name" value="DNA_binding_1"/>
    <property type="match status" value="1"/>
</dbReference>
<keyword evidence="12" id="KW-1185">Reference proteome</keyword>
<dbReference type="Gene3D" id="1.10.10.10">
    <property type="entry name" value="Winged helix-like DNA-binding domain superfamily/Winged helix DNA-binding domain"/>
    <property type="match status" value="1"/>
</dbReference>
<dbReference type="AlphaFoldDB" id="A0A347VU35"/>